<dbReference type="AlphaFoldDB" id="A0A382ME56"/>
<feature type="non-terminal residue" evidence="1">
    <location>
        <position position="1"/>
    </location>
</feature>
<accession>A0A382ME56</accession>
<dbReference type="EMBL" id="UINC01093058">
    <property type="protein sequence ID" value="SVC47169.1"/>
    <property type="molecule type" value="Genomic_DNA"/>
</dbReference>
<proteinExistence type="predicted"/>
<evidence type="ECO:0000313" key="1">
    <source>
        <dbReference type="EMBL" id="SVC47169.1"/>
    </source>
</evidence>
<reference evidence="1" key="1">
    <citation type="submission" date="2018-05" db="EMBL/GenBank/DDBJ databases">
        <authorList>
            <person name="Lanie J.A."/>
            <person name="Ng W.-L."/>
            <person name="Kazmierczak K.M."/>
            <person name="Andrzejewski T.M."/>
            <person name="Davidsen T.M."/>
            <person name="Wayne K.J."/>
            <person name="Tettelin H."/>
            <person name="Glass J.I."/>
            <person name="Rusch D."/>
            <person name="Podicherti R."/>
            <person name="Tsui H.-C.T."/>
            <person name="Winkler M.E."/>
        </authorList>
    </citation>
    <scope>NUCLEOTIDE SEQUENCE</scope>
</reference>
<organism evidence="1">
    <name type="scientific">marine metagenome</name>
    <dbReference type="NCBI Taxonomy" id="408172"/>
    <lineage>
        <taxon>unclassified sequences</taxon>
        <taxon>metagenomes</taxon>
        <taxon>ecological metagenomes</taxon>
    </lineage>
</organism>
<protein>
    <submittedName>
        <fullName evidence="1">Uncharacterized protein</fullName>
    </submittedName>
</protein>
<gene>
    <name evidence="1" type="ORF">METZ01_LOCUS300023</name>
</gene>
<sequence length="34" mass="4020">RSIESILSNSIYKTSIYLHKTANRKATQNLEIYY</sequence>
<name>A0A382ME56_9ZZZZ</name>